<evidence type="ECO:0000313" key="3">
    <source>
        <dbReference type="Proteomes" id="UP000233837"/>
    </source>
</evidence>
<dbReference type="Proteomes" id="UP000233837">
    <property type="component" value="Unassembled WGS sequence"/>
</dbReference>
<keyword evidence="3" id="KW-1185">Reference proteome</keyword>
<dbReference type="EMBL" id="KZ503302">
    <property type="protein sequence ID" value="PKU66058.1"/>
    <property type="molecule type" value="Genomic_DNA"/>
</dbReference>
<name>A0A2I0VRM5_9ASPA</name>
<protein>
    <submittedName>
        <fullName evidence="2">Uncharacterized protein</fullName>
    </submittedName>
</protein>
<dbReference type="AlphaFoldDB" id="A0A2I0VRM5"/>
<accession>A0A2I0VRM5</accession>
<reference evidence="2 3" key="1">
    <citation type="journal article" date="2016" name="Sci. Rep.">
        <title>The Dendrobium catenatum Lindl. genome sequence provides insights into polysaccharide synthase, floral development and adaptive evolution.</title>
        <authorList>
            <person name="Zhang G.Q."/>
            <person name="Xu Q."/>
            <person name="Bian C."/>
            <person name="Tsai W.C."/>
            <person name="Yeh C.M."/>
            <person name="Liu K.W."/>
            <person name="Yoshida K."/>
            <person name="Zhang L.S."/>
            <person name="Chang S.B."/>
            <person name="Chen F."/>
            <person name="Shi Y."/>
            <person name="Su Y.Y."/>
            <person name="Zhang Y.Q."/>
            <person name="Chen L.J."/>
            <person name="Yin Y."/>
            <person name="Lin M."/>
            <person name="Huang H."/>
            <person name="Deng H."/>
            <person name="Wang Z.W."/>
            <person name="Zhu S.L."/>
            <person name="Zhao X."/>
            <person name="Deng C."/>
            <person name="Niu S.C."/>
            <person name="Huang J."/>
            <person name="Wang M."/>
            <person name="Liu G.H."/>
            <person name="Yang H.J."/>
            <person name="Xiao X.J."/>
            <person name="Hsiao Y.Y."/>
            <person name="Wu W.L."/>
            <person name="Chen Y.Y."/>
            <person name="Mitsuda N."/>
            <person name="Ohme-Takagi M."/>
            <person name="Luo Y.B."/>
            <person name="Van de Peer Y."/>
            <person name="Liu Z.J."/>
        </authorList>
    </citation>
    <scope>NUCLEOTIDE SEQUENCE [LARGE SCALE GENOMIC DNA]</scope>
    <source>
        <tissue evidence="2">The whole plant</tissue>
    </source>
</reference>
<evidence type="ECO:0000256" key="1">
    <source>
        <dbReference type="SAM" id="MobiDB-lite"/>
    </source>
</evidence>
<evidence type="ECO:0000313" key="2">
    <source>
        <dbReference type="EMBL" id="PKU66058.1"/>
    </source>
</evidence>
<proteinExistence type="predicted"/>
<sequence>MARAHSLLLYAVEVAPPQLIRIAKHKNKPSRTLETIMEEDKDQTFEGFSSSANEEKSATRN</sequence>
<gene>
    <name evidence="2" type="ORF">MA16_Dca017379</name>
</gene>
<organism evidence="2 3">
    <name type="scientific">Dendrobium catenatum</name>
    <dbReference type="NCBI Taxonomy" id="906689"/>
    <lineage>
        <taxon>Eukaryota</taxon>
        <taxon>Viridiplantae</taxon>
        <taxon>Streptophyta</taxon>
        <taxon>Embryophyta</taxon>
        <taxon>Tracheophyta</taxon>
        <taxon>Spermatophyta</taxon>
        <taxon>Magnoliopsida</taxon>
        <taxon>Liliopsida</taxon>
        <taxon>Asparagales</taxon>
        <taxon>Orchidaceae</taxon>
        <taxon>Epidendroideae</taxon>
        <taxon>Malaxideae</taxon>
        <taxon>Dendrobiinae</taxon>
        <taxon>Dendrobium</taxon>
    </lineage>
</organism>
<reference evidence="2 3" key="2">
    <citation type="journal article" date="2017" name="Nature">
        <title>The Apostasia genome and the evolution of orchids.</title>
        <authorList>
            <person name="Zhang G.Q."/>
            <person name="Liu K.W."/>
            <person name="Li Z."/>
            <person name="Lohaus R."/>
            <person name="Hsiao Y.Y."/>
            <person name="Niu S.C."/>
            <person name="Wang J.Y."/>
            <person name="Lin Y.C."/>
            <person name="Xu Q."/>
            <person name="Chen L.J."/>
            <person name="Yoshida K."/>
            <person name="Fujiwara S."/>
            <person name="Wang Z.W."/>
            <person name="Zhang Y.Q."/>
            <person name="Mitsuda N."/>
            <person name="Wang M."/>
            <person name="Liu G.H."/>
            <person name="Pecoraro L."/>
            <person name="Huang H.X."/>
            <person name="Xiao X.J."/>
            <person name="Lin M."/>
            <person name="Wu X.Y."/>
            <person name="Wu W.L."/>
            <person name="Chen Y.Y."/>
            <person name="Chang S.B."/>
            <person name="Sakamoto S."/>
            <person name="Ohme-Takagi M."/>
            <person name="Yagi M."/>
            <person name="Zeng S.J."/>
            <person name="Shen C.Y."/>
            <person name="Yeh C.M."/>
            <person name="Luo Y.B."/>
            <person name="Tsai W.C."/>
            <person name="Van de Peer Y."/>
            <person name="Liu Z.J."/>
        </authorList>
    </citation>
    <scope>NUCLEOTIDE SEQUENCE [LARGE SCALE GENOMIC DNA]</scope>
    <source>
        <tissue evidence="2">The whole plant</tissue>
    </source>
</reference>
<feature type="region of interest" description="Disordered" evidence="1">
    <location>
        <begin position="37"/>
        <end position="61"/>
    </location>
</feature>